<keyword evidence="2" id="KW-1185">Reference proteome</keyword>
<dbReference type="Pfam" id="PF20049">
    <property type="entry name" value="DUF6451"/>
    <property type="match status" value="1"/>
</dbReference>
<protein>
    <submittedName>
        <fullName evidence="1">Laminin subunit gamma-1, variant 2</fullName>
    </submittedName>
</protein>
<organism evidence="1 2">
    <name type="scientific">Schistosoma haematobium</name>
    <name type="common">Blood fluke</name>
    <dbReference type="NCBI Taxonomy" id="6185"/>
    <lineage>
        <taxon>Eukaryota</taxon>
        <taxon>Metazoa</taxon>
        <taxon>Spiralia</taxon>
        <taxon>Lophotrochozoa</taxon>
        <taxon>Platyhelminthes</taxon>
        <taxon>Trematoda</taxon>
        <taxon>Digenea</taxon>
        <taxon>Strigeidida</taxon>
        <taxon>Schistosomatoidea</taxon>
        <taxon>Schistosomatidae</taxon>
        <taxon>Schistosoma</taxon>
    </lineage>
</organism>
<dbReference type="Proteomes" id="UP000471633">
    <property type="component" value="Unassembled WGS sequence"/>
</dbReference>
<name>A0A6A5DC01_SCHHA</name>
<gene>
    <name evidence="1" type="primary">LAMC1_27</name>
    <name evidence="1" type="ORF">MS3_00004489</name>
</gene>
<dbReference type="PANTHER" id="PTHR47027">
    <property type="entry name" value="REVERSE TRANSCRIPTASE DOMAIN-CONTAINING PROTEIN"/>
    <property type="match status" value="1"/>
</dbReference>
<dbReference type="EMBL" id="AMPZ03000002">
    <property type="protein sequence ID" value="KAH9592629.1"/>
    <property type="molecule type" value="Genomic_DNA"/>
</dbReference>
<dbReference type="Gene3D" id="3.30.450.30">
    <property type="entry name" value="Dynein light chain 2a, cytoplasmic"/>
    <property type="match status" value="1"/>
</dbReference>
<proteinExistence type="predicted"/>
<evidence type="ECO:0000313" key="1">
    <source>
        <dbReference type="EMBL" id="KAH9592629.1"/>
    </source>
</evidence>
<evidence type="ECO:0000313" key="2">
    <source>
        <dbReference type="Proteomes" id="UP000471633"/>
    </source>
</evidence>
<dbReference type="InterPro" id="IPR036140">
    <property type="entry name" value="PFN_sf"/>
</dbReference>
<dbReference type="SUPFAM" id="SSF55770">
    <property type="entry name" value="Profilin (actin-binding protein)"/>
    <property type="match status" value="1"/>
</dbReference>
<dbReference type="InterPro" id="IPR045609">
    <property type="entry name" value="DUF6451"/>
</dbReference>
<dbReference type="RefSeq" id="XP_012792067.2">
    <property type="nucleotide sequence ID" value="XM_012936613.3"/>
</dbReference>
<sequence>MCQTVDNIKEIKRDVEDVESFTYMGSIINEQGGSDTDINGRIGKARASFLQPKNTCNSKQLSTNIEVKIFNTNFKEVLLYRAETWRTTTAINKKEIIDMTVHVPYSAWSEQCRALLEVHSKLDALCVCDHGSRVLGSAFKIPEFASITNLSTNQVRAIRLVMAKIGTQKLNIDFLNDRFVVIDANNEMLSAKSGKKSLFVELTKTLCVFGLSMDTETENKHATALEAMRDIQKYYEDAEF</sequence>
<dbReference type="AlphaFoldDB" id="A0A6A5DC01"/>
<dbReference type="KEGG" id="shx:MS3_00004489"/>
<accession>A0A6A5DC01</accession>
<comment type="caution">
    <text evidence="1">The sequence shown here is derived from an EMBL/GenBank/DDBJ whole genome shotgun (WGS) entry which is preliminary data.</text>
</comment>
<dbReference type="CTD" id="24588242"/>
<reference evidence="1" key="4">
    <citation type="journal article" date="2022" name="PLoS Pathog.">
        <title>Chromosome-level genome of Schistosoma haematobium underpins genome-wide explorations of molecular variation.</title>
        <authorList>
            <person name="Stroehlein A.J."/>
            <person name="Korhonen P.K."/>
            <person name="Lee V.V."/>
            <person name="Ralph S.A."/>
            <person name="Mentink-Kane M."/>
            <person name="You H."/>
            <person name="McManus D.P."/>
            <person name="Tchuente L.T."/>
            <person name="Stothard J.R."/>
            <person name="Kaur P."/>
            <person name="Dudchenko O."/>
            <person name="Aiden E.L."/>
            <person name="Yang B."/>
            <person name="Yang H."/>
            <person name="Emery A.M."/>
            <person name="Webster B.L."/>
            <person name="Brindley P.J."/>
            <person name="Rollinson D."/>
            <person name="Chang B.C.H."/>
            <person name="Gasser R.B."/>
            <person name="Young N.D."/>
        </authorList>
    </citation>
    <scope>NUCLEOTIDE SEQUENCE</scope>
</reference>
<reference evidence="1" key="1">
    <citation type="journal article" date="2012" name="Nat. Genet.">
        <title>Whole-genome sequence of Schistosoma haematobium.</title>
        <authorList>
            <person name="Young N.D."/>
            <person name="Jex A.R."/>
            <person name="Li B."/>
            <person name="Liu S."/>
            <person name="Yang L."/>
            <person name="Xiong Z."/>
            <person name="Li Y."/>
            <person name="Cantacessi C."/>
            <person name="Hall R.S."/>
            <person name="Xu X."/>
            <person name="Chen F."/>
            <person name="Wu X."/>
            <person name="Zerlotini A."/>
            <person name="Oliveira G."/>
            <person name="Hofmann A."/>
            <person name="Zhang G."/>
            <person name="Fang X."/>
            <person name="Kang Y."/>
            <person name="Campbell B.E."/>
            <person name="Loukas A."/>
            <person name="Ranganathan S."/>
            <person name="Rollinson D."/>
            <person name="Rinaldi G."/>
            <person name="Brindley P.J."/>
            <person name="Yang H."/>
            <person name="Wang J."/>
            <person name="Wang J."/>
            <person name="Gasser R.B."/>
        </authorList>
    </citation>
    <scope>NUCLEOTIDE SEQUENCE</scope>
</reference>
<reference evidence="1" key="3">
    <citation type="submission" date="2021-06" db="EMBL/GenBank/DDBJ databases">
        <title>Chromosome-level genome assembly for S. haematobium.</title>
        <authorList>
            <person name="Stroehlein A.J."/>
        </authorList>
    </citation>
    <scope>NUCLEOTIDE SEQUENCE</scope>
</reference>
<dbReference type="PANTHER" id="PTHR47027:SF25">
    <property type="entry name" value="REVERSE TRANSCRIPTASE DOMAIN-CONTAINING PROTEIN"/>
    <property type="match status" value="1"/>
</dbReference>
<dbReference type="GeneID" id="24588242"/>
<reference evidence="1" key="2">
    <citation type="journal article" date="2019" name="Gigascience">
        <title>High-quality Schistosoma haematobium genome achieved by single-molecule and long-range sequencing.</title>
        <authorList>
            <person name="Stroehlein A.J."/>
            <person name="Korhonen P.K."/>
            <person name="Chong T.M."/>
            <person name="Lim Y.L."/>
            <person name="Chan K.G."/>
            <person name="Webster B."/>
            <person name="Rollinson D."/>
            <person name="Brindley P.J."/>
            <person name="Gasser R.B."/>
            <person name="Young N.D."/>
        </authorList>
    </citation>
    <scope>NUCLEOTIDE SEQUENCE</scope>
</reference>